<feature type="region of interest" description="Disordered" evidence="1">
    <location>
        <begin position="118"/>
        <end position="144"/>
    </location>
</feature>
<reference evidence="3" key="1">
    <citation type="submission" date="2013-09" db="EMBL/GenBank/DDBJ databases">
        <title>The Genome Sequence of Anopheles culicifacies species A.</title>
        <authorList>
            <consortium name="The Broad Institute Genomics Platform"/>
            <person name="Neafsey D.E."/>
            <person name="Besansky N."/>
            <person name="Howell P."/>
            <person name="Walton C."/>
            <person name="Young S.K."/>
            <person name="Zeng Q."/>
            <person name="Gargeya S."/>
            <person name="Fitzgerald M."/>
            <person name="Haas B."/>
            <person name="Abouelleil A."/>
            <person name="Allen A.W."/>
            <person name="Alvarado L."/>
            <person name="Arachchi H.M."/>
            <person name="Berlin A.M."/>
            <person name="Chapman S.B."/>
            <person name="Gainer-Dewar J."/>
            <person name="Goldberg J."/>
            <person name="Griggs A."/>
            <person name="Gujja S."/>
            <person name="Hansen M."/>
            <person name="Howarth C."/>
            <person name="Imamovic A."/>
            <person name="Ireland A."/>
            <person name="Larimer J."/>
            <person name="McCowan C."/>
            <person name="Murphy C."/>
            <person name="Pearson M."/>
            <person name="Poon T.W."/>
            <person name="Priest M."/>
            <person name="Roberts A."/>
            <person name="Saif S."/>
            <person name="Shea T."/>
            <person name="Sisk P."/>
            <person name="Sykes S."/>
            <person name="Wortman J."/>
            <person name="Nusbaum C."/>
            <person name="Birren B."/>
        </authorList>
    </citation>
    <scope>NUCLEOTIDE SEQUENCE [LARGE SCALE GENOMIC DNA]</scope>
    <source>
        <strain evidence="3">A-37</strain>
    </source>
</reference>
<sequence length="144" mass="16692">MICISPNINRHDSIVTVLRHWELYTIRVPIVWHDNANKRSTGDVIAWMKRHWQKAICAAFNERGQPLEDLRVVFAQIDSSLAKDRLYVKRHLLPSPLSRFRKDVKRKYEHISNSVSTRTGTFTSRSTRSDLTNNRAAKLQLGAP</sequence>
<dbReference type="EnsemblMetazoa" id="ACUA018199-RA">
    <property type="protein sequence ID" value="ACUA018199-PA"/>
    <property type="gene ID" value="ACUA018199"/>
</dbReference>
<evidence type="ECO:0000256" key="1">
    <source>
        <dbReference type="SAM" id="MobiDB-lite"/>
    </source>
</evidence>
<evidence type="ECO:0000313" key="2">
    <source>
        <dbReference type="EnsemblMetazoa" id="ACUA018199-PA"/>
    </source>
</evidence>
<accession>A0A182MH69</accession>
<dbReference type="EMBL" id="AXCM01002029">
    <property type="status" value="NOT_ANNOTATED_CDS"/>
    <property type="molecule type" value="Genomic_DNA"/>
</dbReference>
<dbReference type="AlphaFoldDB" id="A0A182MH69"/>
<keyword evidence="3" id="KW-1185">Reference proteome</keyword>
<proteinExistence type="predicted"/>
<reference evidence="2" key="2">
    <citation type="submission" date="2020-05" db="UniProtKB">
        <authorList>
            <consortium name="EnsemblMetazoa"/>
        </authorList>
    </citation>
    <scope>IDENTIFICATION</scope>
    <source>
        <strain evidence="2">A-37</strain>
    </source>
</reference>
<dbReference type="Proteomes" id="UP000075883">
    <property type="component" value="Unassembled WGS sequence"/>
</dbReference>
<protein>
    <submittedName>
        <fullName evidence="2">Uncharacterized protein</fullName>
    </submittedName>
</protein>
<dbReference type="VEuPathDB" id="VectorBase:ACUA018199"/>
<organism evidence="2 3">
    <name type="scientific">Anopheles culicifacies</name>
    <dbReference type="NCBI Taxonomy" id="139723"/>
    <lineage>
        <taxon>Eukaryota</taxon>
        <taxon>Metazoa</taxon>
        <taxon>Ecdysozoa</taxon>
        <taxon>Arthropoda</taxon>
        <taxon>Hexapoda</taxon>
        <taxon>Insecta</taxon>
        <taxon>Pterygota</taxon>
        <taxon>Neoptera</taxon>
        <taxon>Endopterygota</taxon>
        <taxon>Diptera</taxon>
        <taxon>Nematocera</taxon>
        <taxon>Culicoidea</taxon>
        <taxon>Culicidae</taxon>
        <taxon>Anophelinae</taxon>
        <taxon>Anopheles</taxon>
        <taxon>culicifacies species complex</taxon>
    </lineage>
</organism>
<name>A0A182MH69_9DIPT</name>
<evidence type="ECO:0000313" key="3">
    <source>
        <dbReference type="Proteomes" id="UP000075883"/>
    </source>
</evidence>